<keyword evidence="1" id="KW-0812">Transmembrane</keyword>
<gene>
    <name evidence="2" type="ORF">Tco025E_08222</name>
</gene>
<comment type="caution">
    <text evidence="2">The sequence shown here is derived from an EMBL/GenBank/DDBJ whole genome shotgun (WGS) entry which is preliminary data.</text>
</comment>
<dbReference type="Proteomes" id="UP000284403">
    <property type="component" value="Unassembled WGS sequence"/>
</dbReference>
<proteinExistence type="predicted"/>
<keyword evidence="3" id="KW-1185">Reference proteome</keyword>
<dbReference type="AlphaFoldDB" id="A0A3R7MCS8"/>
<evidence type="ECO:0000256" key="1">
    <source>
        <dbReference type="SAM" id="Phobius"/>
    </source>
</evidence>
<sequence length="150" mass="15639">MGSDGRVYVAKDNTCPYYDLQRFVESSKPTSPEGLCYLSDHYRDLLSCPAQAGATPNKHCRDYRLACPAFACGSGHTLDPVAVQCVCSSASCMERSAVGGQGASEKRVSAGATAGIAIACFAVGAILVACVAVVVAVSRRNVSNVLVEEL</sequence>
<feature type="transmembrane region" description="Helical" evidence="1">
    <location>
        <begin position="114"/>
        <end position="137"/>
    </location>
</feature>
<evidence type="ECO:0000313" key="2">
    <source>
        <dbReference type="EMBL" id="RNF03471.1"/>
    </source>
</evidence>
<dbReference type="GeneID" id="40321833"/>
<keyword evidence="1" id="KW-1133">Transmembrane helix</keyword>
<dbReference type="RefSeq" id="XP_029224851.1">
    <property type="nucleotide sequence ID" value="XM_029375077.1"/>
</dbReference>
<evidence type="ECO:0000313" key="3">
    <source>
        <dbReference type="Proteomes" id="UP000284403"/>
    </source>
</evidence>
<name>A0A3R7MCS8_9TRYP</name>
<protein>
    <submittedName>
        <fullName evidence="2">Membrane-bound acid phosphatase 2</fullName>
    </submittedName>
</protein>
<keyword evidence="1" id="KW-0472">Membrane</keyword>
<accession>A0A3R7MCS8</accession>
<dbReference type="EMBL" id="MKKU01000720">
    <property type="protein sequence ID" value="RNF03471.1"/>
    <property type="molecule type" value="Genomic_DNA"/>
</dbReference>
<organism evidence="2 3">
    <name type="scientific">Trypanosoma conorhini</name>
    <dbReference type="NCBI Taxonomy" id="83891"/>
    <lineage>
        <taxon>Eukaryota</taxon>
        <taxon>Discoba</taxon>
        <taxon>Euglenozoa</taxon>
        <taxon>Kinetoplastea</taxon>
        <taxon>Metakinetoplastina</taxon>
        <taxon>Trypanosomatida</taxon>
        <taxon>Trypanosomatidae</taxon>
        <taxon>Trypanosoma</taxon>
    </lineage>
</organism>
<reference evidence="2 3" key="1">
    <citation type="journal article" date="2018" name="BMC Genomics">
        <title>Genomic comparison of Trypanosoma conorhini and Trypanosoma rangeli to Trypanosoma cruzi strains of high and low virulence.</title>
        <authorList>
            <person name="Bradwell K.R."/>
            <person name="Koparde V.N."/>
            <person name="Matveyev A.V."/>
            <person name="Serrano M.G."/>
            <person name="Alves J.M."/>
            <person name="Parikh H."/>
            <person name="Huang B."/>
            <person name="Lee V."/>
            <person name="Espinosa-Alvarez O."/>
            <person name="Ortiz P.A."/>
            <person name="Costa-Martins A.G."/>
            <person name="Teixeira M.M."/>
            <person name="Buck G.A."/>
        </authorList>
    </citation>
    <scope>NUCLEOTIDE SEQUENCE [LARGE SCALE GENOMIC DNA]</scope>
    <source>
        <strain evidence="2 3">025E</strain>
    </source>
</reference>